<gene>
    <name evidence="1" type="ORF">LTRI10_LOCUS35895</name>
</gene>
<dbReference type="Proteomes" id="UP001497516">
    <property type="component" value="Chromosome 6"/>
</dbReference>
<sequence>MSCLSVGGALYRLEYIFGCLEPSPLSESYDLRAPRQPMMRTETCSRIVVSECEIEHIAFRGCHHGEEMLGIERNNMRIFRIKLS</sequence>
<dbReference type="EMBL" id="OZ034819">
    <property type="protein sequence ID" value="CAL1395463.1"/>
    <property type="molecule type" value="Genomic_DNA"/>
</dbReference>
<keyword evidence="2" id="KW-1185">Reference proteome</keyword>
<organism evidence="1 2">
    <name type="scientific">Linum trigynum</name>
    <dbReference type="NCBI Taxonomy" id="586398"/>
    <lineage>
        <taxon>Eukaryota</taxon>
        <taxon>Viridiplantae</taxon>
        <taxon>Streptophyta</taxon>
        <taxon>Embryophyta</taxon>
        <taxon>Tracheophyta</taxon>
        <taxon>Spermatophyta</taxon>
        <taxon>Magnoliopsida</taxon>
        <taxon>eudicotyledons</taxon>
        <taxon>Gunneridae</taxon>
        <taxon>Pentapetalae</taxon>
        <taxon>rosids</taxon>
        <taxon>fabids</taxon>
        <taxon>Malpighiales</taxon>
        <taxon>Linaceae</taxon>
        <taxon>Linum</taxon>
    </lineage>
</organism>
<accession>A0AAV2FB50</accession>
<evidence type="ECO:0000313" key="1">
    <source>
        <dbReference type="EMBL" id="CAL1395463.1"/>
    </source>
</evidence>
<protein>
    <submittedName>
        <fullName evidence="1">Uncharacterized protein</fullName>
    </submittedName>
</protein>
<proteinExistence type="predicted"/>
<name>A0AAV2FB50_9ROSI</name>
<dbReference type="AlphaFoldDB" id="A0AAV2FB50"/>
<reference evidence="1 2" key="1">
    <citation type="submission" date="2024-04" db="EMBL/GenBank/DDBJ databases">
        <authorList>
            <person name="Fracassetti M."/>
        </authorList>
    </citation>
    <scope>NUCLEOTIDE SEQUENCE [LARGE SCALE GENOMIC DNA]</scope>
</reference>
<evidence type="ECO:0000313" key="2">
    <source>
        <dbReference type="Proteomes" id="UP001497516"/>
    </source>
</evidence>